<keyword evidence="2" id="KW-0479">Metal-binding</keyword>
<dbReference type="SFLD" id="SFLDG00180">
    <property type="entry name" value="muconate_cycloisomerase"/>
    <property type="match status" value="1"/>
</dbReference>
<dbReference type="SUPFAM" id="SSF54826">
    <property type="entry name" value="Enolase N-terminal domain-like"/>
    <property type="match status" value="1"/>
</dbReference>
<dbReference type="InterPro" id="IPR029065">
    <property type="entry name" value="Enolase_C-like"/>
</dbReference>
<evidence type="ECO:0000259" key="7">
    <source>
        <dbReference type="SMART" id="SM00922"/>
    </source>
</evidence>
<dbReference type="UniPathway" id="UPA00079"/>
<dbReference type="EC" id="4.2.1.113" evidence="5 6"/>
<dbReference type="SFLD" id="SFLDF00009">
    <property type="entry name" value="o-succinylbenzoate_synthase"/>
    <property type="match status" value="1"/>
</dbReference>
<protein>
    <recommendedName>
        <fullName evidence="5 6">o-succinylbenzoate synthase</fullName>
        <ecNumber evidence="5 6">4.2.1.113</ecNumber>
    </recommendedName>
</protein>
<dbReference type="EMBL" id="JACHXW010000029">
    <property type="protein sequence ID" value="MBB3155832.1"/>
    <property type="molecule type" value="Genomic_DNA"/>
</dbReference>
<dbReference type="SFLD" id="SFLDS00001">
    <property type="entry name" value="Enolase"/>
    <property type="match status" value="1"/>
</dbReference>
<proteinExistence type="predicted"/>
<sequence>MKIDRITLRQVQVPLKAPFETSFGRMARKNCVIVGVYSDGMVGYGESVAFSHPYYNEETTDTIWYMLEHYLVPGLVGKEVTRPEEISDLFASIRRNHMAIASIETAVWDLYAKQNDISLSQALGGVIQEIEVGVSIGIESSVELVVQNVERFVEQGYKRMKVKIKPGFDIRVVEAIRKRFGDDLPLMVDANSAYTLKDAPILKELDHYNLLMIEQPLAHDDIIEHAALQRELRTPVCLDESIHTLADARHAIDLDSCRIMNIKIGRVGGLANAKNIHDLCLERGIPVWCGGMLELGIGRLHNVALSSLSNFSIPGDVSASKRFWEQDIVEPGIMMVRPGVLSVPTGAGIGHDVCEERLERMTIRMFQGIA</sequence>
<dbReference type="GO" id="GO:0016854">
    <property type="term" value="F:racemase and epimerase activity"/>
    <property type="evidence" value="ECO:0007669"/>
    <property type="project" value="UniProtKB-ARBA"/>
</dbReference>
<keyword evidence="4 8" id="KW-0456">Lyase</keyword>
<dbReference type="Pfam" id="PF02746">
    <property type="entry name" value="MR_MLE_N"/>
    <property type="match status" value="1"/>
</dbReference>
<name>A0A7W5GE67_9BACL</name>
<evidence type="ECO:0000256" key="1">
    <source>
        <dbReference type="ARBA" id="ARBA00001968"/>
    </source>
</evidence>
<evidence type="ECO:0000256" key="3">
    <source>
        <dbReference type="ARBA" id="ARBA00022842"/>
    </source>
</evidence>
<dbReference type="Proteomes" id="UP000518605">
    <property type="component" value="Unassembled WGS sequence"/>
</dbReference>
<dbReference type="InterPro" id="IPR010197">
    <property type="entry name" value="OSBS/NAAAR"/>
</dbReference>
<evidence type="ECO:0000256" key="5">
    <source>
        <dbReference type="ARBA" id="ARBA00029491"/>
    </source>
</evidence>
<dbReference type="AlphaFoldDB" id="A0A7W5GE67"/>
<dbReference type="RefSeq" id="WP_183570827.1">
    <property type="nucleotide sequence ID" value="NZ_CBCSLB010000029.1"/>
</dbReference>
<reference evidence="8 9" key="1">
    <citation type="submission" date="2020-08" db="EMBL/GenBank/DDBJ databases">
        <title>Genomic Encyclopedia of Type Strains, Phase III (KMG-III): the genomes of soil and plant-associated and newly described type strains.</title>
        <authorList>
            <person name="Whitman W."/>
        </authorList>
    </citation>
    <scope>NUCLEOTIDE SEQUENCE [LARGE SCALE GENOMIC DNA]</scope>
    <source>
        <strain evidence="8 9">CECT 8234</strain>
    </source>
</reference>
<dbReference type="PANTHER" id="PTHR48073">
    <property type="entry name" value="O-SUCCINYLBENZOATE SYNTHASE-RELATED"/>
    <property type="match status" value="1"/>
</dbReference>
<evidence type="ECO:0000256" key="4">
    <source>
        <dbReference type="ARBA" id="ARBA00023239"/>
    </source>
</evidence>
<dbReference type="Gene3D" id="3.30.390.10">
    <property type="entry name" value="Enolase-like, N-terminal domain"/>
    <property type="match status" value="1"/>
</dbReference>
<evidence type="ECO:0000313" key="9">
    <source>
        <dbReference type="Proteomes" id="UP000518605"/>
    </source>
</evidence>
<dbReference type="InterPro" id="IPR013341">
    <property type="entry name" value="Mandelate_racemase_N_dom"/>
</dbReference>
<dbReference type="SUPFAM" id="SSF51604">
    <property type="entry name" value="Enolase C-terminal domain-like"/>
    <property type="match status" value="1"/>
</dbReference>
<dbReference type="InterPro" id="IPR013342">
    <property type="entry name" value="Mandelate_racemase_C"/>
</dbReference>
<dbReference type="GO" id="GO:0009234">
    <property type="term" value="P:menaquinone biosynthetic process"/>
    <property type="evidence" value="ECO:0007669"/>
    <property type="project" value="UniProtKB-UniRule"/>
</dbReference>
<organism evidence="8 9">
    <name type="scientific">Paenibacillus endophyticus</name>
    <dbReference type="NCBI Taxonomy" id="1294268"/>
    <lineage>
        <taxon>Bacteria</taxon>
        <taxon>Bacillati</taxon>
        <taxon>Bacillota</taxon>
        <taxon>Bacilli</taxon>
        <taxon>Bacillales</taxon>
        <taxon>Paenibacillaceae</taxon>
        <taxon>Paenibacillus</taxon>
    </lineage>
</organism>
<comment type="cofactor">
    <cofactor evidence="1">
        <name>a divalent metal cation</name>
        <dbReference type="ChEBI" id="CHEBI:60240"/>
    </cofactor>
</comment>
<dbReference type="SMART" id="SM00922">
    <property type="entry name" value="MR_MLE"/>
    <property type="match status" value="1"/>
</dbReference>
<dbReference type="Gene3D" id="3.20.20.120">
    <property type="entry name" value="Enolase-like C-terminal domain"/>
    <property type="match status" value="1"/>
</dbReference>
<evidence type="ECO:0000256" key="6">
    <source>
        <dbReference type="NCBIfam" id="TIGR01928"/>
    </source>
</evidence>
<comment type="caution">
    <text evidence="8">The sequence shown here is derived from an EMBL/GenBank/DDBJ whole genome shotgun (WGS) entry which is preliminary data.</text>
</comment>
<dbReference type="UniPathway" id="UPA01057">
    <property type="reaction ID" value="UER00165"/>
</dbReference>
<dbReference type="NCBIfam" id="TIGR01928">
    <property type="entry name" value="menC_lowGC_arch"/>
    <property type="match status" value="1"/>
</dbReference>
<dbReference type="GO" id="GO:0046872">
    <property type="term" value="F:metal ion binding"/>
    <property type="evidence" value="ECO:0007669"/>
    <property type="project" value="UniProtKB-KW"/>
</dbReference>
<accession>A0A7W5GE67</accession>
<dbReference type="InterPro" id="IPR036849">
    <property type="entry name" value="Enolase-like_C_sf"/>
</dbReference>
<evidence type="ECO:0000256" key="2">
    <source>
        <dbReference type="ARBA" id="ARBA00022723"/>
    </source>
</evidence>
<dbReference type="PANTHER" id="PTHR48073:SF5">
    <property type="entry name" value="O-SUCCINYLBENZOATE SYNTHASE"/>
    <property type="match status" value="1"/>
</dbReference>
<dbReference type="InterPro" id="IPR029017">
    <property type="entry name" value="Enolase-like_N"/>
</dbReference>
<gene>
    <name evidence="8" type="ORF">FHS16_005948</name>
</gene>
<keyword evidence="9" id="KW-1185">Reference proteome</keyword>
<keyword evidence="3" id="KW-0460">Magnesium</keyword>
<evidence type="ECO:0000313" key="8">
    <source>
        <dbReference type="EMBL" id="MBB3155832.1"/>
    </source>
</evidence>
<dbReference type="Pfam" id="PF13378">
    <property type="entry name" value="MR_MLE_C"/>
    <property type="match status" value="1"/>
</dbReference>
<dbReference type="GO" id="GO:0043748">
    <property type="term" value="F:O-succinylbenzoate synthase activity"/>
    <property type="evidence" value="ECO:0007669"/>
    <property type="project" value="UniProtKB-EC"/>
</dbReference>
<feature type="domain" description="Mandelate racemase/muconate lactonizing enzyme C-terminal" evidence="7">
    <location>
        <begin position="142"/>
        <end position="235"/>
    </location>
</feature>
<dbReference type="CDD" id="cd03317">
    <property type="entry name" value="NAAAR"/>
    <property type="match status" value="1"/>
</dbReference>